<evidence type="ECO:0000256" key="1">
    <source>
        <dbReference type="SAM" id="MobiDB-lite"/>
    </source>
</evidence>
<dbReference type="PANTHER" id="PTHR15730:SF5">
    <property type="entry name" value="SI:CH211-210B2.2-RELATED"/>
    <property type="match status" value="1"/>
</dbReference>
<dbReference type="Pfam" id="PF17291">
    <property type="entry name" value="M60-like_N"/>
    <property type="match status" value="1"/>
</dbReference>
<proteinExistence type="predicted"/>
<evidence type="ECO:0000259" key="2">
    <source>
        <dbReference type="PROSITE" id="PS51723"/>
    </source>
</evidence>
<accession>A0A1J4K6I9</accession>
<dbReference type="InterPro" id="IPR031161">
    <property type="entry name" value="Peptidase_M60_dom"/>
</dbReference>
<organism evidence="3 4">
    <name type="scientific">Tritrichomonas foetus</name>
    <dbReference type="NCBI Taxonomy" id="1144522"/>
    <lineage>
        <taxon>Eukaryota</taxon>
        <taxon>Metamonada</taxon>
        <taxon>Parabasalia</taxon>
        <taxon>Tritrichomonadida</taxon>
        <taxon>Tritrichomonadidae</taxon>
        <taxon>Tritrichomonas</taxon>
    </lineage>
</organism>
<feature type="domain" description="Peptidase M60" evidence="2">
    <location>
        <begin position="457"/>
        <end position="609"/>
    </location>
</feature>
<gene>
    <name evidence="3" type="ORF">TRFO_06051</name>
</gene>
<comment type="caution">
    <text evidence="3">The sequence shown here is derived from an EMBL/GenBank/DDBJ whole genome shotgun (WGS) entry which is preliminary data.</text>
</comment>
<protein>
    <recommendedName>
        <fullName evidence="2">Peptidase M60 domain-containing protein</fullName>
    </recommendedName>
</protein>
<dbReference type="PANTHER" id="PTHR15730">
    <property type="entry name" value="EXPERIMENTAL AUTOIMMUNE PROSTATITIS ANTIGEN 2-RELATED"/>
    <property type="match status" value="1"/>
</dbReference>
<dbReference type="PROSITE" id="PS51723">
    <property type="entry name" value="PEPTIDASE_M60"/>
    <property type="match status" value="1"/>
</dbReference>
<dbReference type="RefSeq" id="XP_068358197.1">
    <property type="nucleotide sequence ID" value="XM_068492862.1"/>
</dbReference>
<evidence type="ECO:0000313" key="4">
    <source>
        <dbReference type="Proteomes" id="UP000179807"/>
    </source>
</evidence>
<dbReference type="InterPro" id="IPR035423">
    <property type="entry name" value="M60-like_N"/>
</dbReference>
<dbReference type="GeneID" id="94827566"/>
<sequence length="791" mass="89583">MGCVSSASQPVRAARYVQPVEDFLLTEEEENLEPVEQTLYDIIKIDAMNIMQGLKKLNLSQNMKPTVLTTENAFPLLLADFYFENDISQIIKLPVVAFSRVMDSKIIFIGSIEMLKPDTMSASDSYAFYENLFSWATNFRSAKIRVLLVGETKGADLSGFGVSVTSSDFLPEFSPNTYDIIFSSDDINHDFTKYIENGTSIFIFATYPINNLPLTKNGNNLDNLSKINAKKLTSQIKINQVSAESTPRVEKDQENLNRIDNLDVFLNCGISFATTSLVLYSTRANFVPVDELEKFTFESISKDFLKLFQTDIPKNNENQPTNSNSIENNCNNSSNENNNSDYENLNSEKSDDVKNEEAILLELDSKIVTLRYYIRYIIGYNRRCYEIADKCWKGLQTMNFKTKDGKYFPELKQRLLAMILSELFPKIPPNFITSAPDCNITLPITKSHTFRLPIRINAWNYTGHYLAPGVVATVKSDVDCIIQIGSHFMQLFLKDGPYKRYPVVAHRVNISKDAEVEIASPFGGIVYVLRDSGAAANLTFTNFSMYPFFSYKKIGMYDATKNFKTEWGEISAKGLIFVMPSAKIALIKDKKKFVDMIGKNILAVHEYVGPRIARPQRVIFEPDMPIKQPLFDEVLYMRLKDLDAIIDENQPTYTLYVMLFSILLAEINGLFLNNEVELTIAKVATAATLDKEFPDNDVTANLIIDTHQKGYDTLLKIAKEKGYKPFATGINSLIENINIKTAVEAWTCFTSRFEYSAGVEIGSLEELFWKKTTVESEAPNKLLNYQISGDE</sequence>
<dbReference type="SMART" id="SM01276">
    <property type="entry name" value="M60-like"/>
    <property type="match status" value="1"/>
</dbReference>
<dbReference type="VEuPathDB" id="TrichDB:TRFO_06051"/>
<dbReference type="EMBL" id="MLAK01000771">
    <property type="protein sequence ID" value="OHT05061.1"/>
    <property type="molecule type" value="Genomic_DNA"/>
</dbReference>
<dbReference type="AlphaFoldDB" id="A0A1J4K6I9"/>
<reference evidence="3" key="1">
    <citation type="submission" date="2016-10" db="EMBL/GenBank/DDBJ databases">
        <authorList>
            <person name="Benchimol M."/>
            <person name="Almeida L.G."/>
            <person name="Vasconcelos A.T."/>
            <person name="Perreira-Neves A."/>
            <person name="Rosa I.A."/>
            <person name="Tasca T."/>
            <person name="Bogo M.R."/>
            <person name="de Souza W."/>
        </authorList>
    </citation>
    <scope>NUCLEOTIDE SEQUENCE [LARGE SCALE GENOMIC DNA]</scope>
    <source>
        <strain evidence="3">K</strain>
    </source>
</reference>
<dbReference type="Proteomes" id="UP000179807">
    <property type="component" value="Unassembled WGS sequence"/>
</dbReference>
<name>A0A1J4K6I9_9EUKA</name>
<feature type="compositionally biased region" description="Polar residues" evidence="1">
    <location>
        <begin position="312"/>
        <end position="321"/>
    </location>
</feature>
<keyword evidence="4" id="KW-1185">Reference proteome</keyword>
<evidence type="ECO:0000313" key="3">
    <source>
        <dbReference type="EMBL" id="OHT05061.1"/>
    </source>
</evidence>
<feature type="compositionally biased region" description="Low complexity" evidence="1">
    <location>
        <begin position="322"/>
        <end position="345"/>
    </location>
</feature>
<dbReference type="InterPro" id="IPR051244">
    <property type="entry name" value="TCAF"/>
</dbReference>
<feature type="region of interest" description="Disordered" evidence="1">
    <location>
        <begin position="312"/>
        <end position="349"/>
    </location>
</feature>